<dbReference type="InterPro" id="IPR007354">
    <property type="entry name" value="CruF-like"/>
</dbReference>
<organism evidence="2 3">
    <name type="scientific">Oryzomonas rubra</name>
    <dbReference type="NCBI Taxonomy" id="2509454"/>
    <lineage>
        <taxon>Bacteria</taxon>
        <taxon>Pseudomonadati</taxon>
        <taxon>Thermodesulfobacteriota</taxon>
        <taxon>Desulfuromonadia</taxon>
        <taxon>Geobacterales</taxon>
        <taxon>Geobacteraceae</taxon>
        <taxon>Oryzomonas</taxon>
    </lineage>
</organism>
<evidence type="ECO:0000313" key="2">
    <source>
        <dbReference type="EMBL" id="KAA0891423.1"/>
    </source>
</evidence>
<dbReference type="PANTHER" id="PTHR39419">
    <property type="entry name" value="SLL0814 PROTEIN"/>
    <property type="match status" value="1"/>
</dbReference>
<feature type="transmembrane region" description="Helical" evidence="1">
    <location>
        <begin position="218"/>
        <end position="236"/>
    </location>
</feature>
<dbReference type="Proteomes" id="UP000324298">
    <property type="component" value="Unassembled WGS sequence"/>
</dbReference>
<protein>
    <submittedName>
        <fullName evidence="2">Carotenoid biosynthesis protein</fullName>
    </submittedName>
</protein>
<reference evidence="2 3" key="1">
    <citation type="submission" date="2019-04" db="EMBL/GenBank/DDBJ databases">
        <title>Geobacter ruber sp. nov., ferric-reducing bacteria isolated from paddy soil.</title>
        <authorList>
            <person name="Xu Z."/>
            <person name="Masuda Y."/>
            <person name="Itoh H."/>
            <person name="Senoo K."/>
        </authorList>
    </citation>
    <scope>NUCLEOTIDE SEQUENCE [LARGE SCALE GENOMIC DNA]</scope>
    <source>
        <strain evidence="2 3">Red88</strain>
    </source>
</reference>
<dbReference type="Pfam" id="PF04240">
    <property type="entry name" value="Caroten_synth"/>
    <property type="match status" value="1"/>
</dbReference>
<sequence>MAPATGNAFLDIAIGTFTMRPYVFAFFGAYLLACVPHVGWRRTMLFTVAGYLIAFASEWLSINTGFPYGWYYYIDTTSSKELWIAGVPFFDSLSYVFLTYCSYTTALFIVSPLKSWRWNVATLETRAIRRSLSALVLGAFLQTFLDIVIDPVALQGRRWFLGQIYGYRENGVHFGVPLSNYWGWLLTSFCLVAAFQMIDARRQGDAPRGVCNLPFRSLLGPVLYLSVLIFDITMTLLIGERFMALCGILMYSLPLVIVITLALRRINCYTKEEFGEHVRDYPWSPAATTPKAR</sequence>
<gene>
    <name evidence="2" type="ORF">ET418_11645</name>
</gene>
<feature type="transmembrane region" description="Helical" evidence="1">
    <location>
        <begin position="12"/>
        <end position="32"/>
    </location>
</feature>
<dbReference type="AlphaFoldDB" id="A0A5A9XFR9"/>
<proteinExistence type="predicted"/>
<accession>A0A5A9XFR9</accession>
<dbReference type="PANTHER" id="PTHR39419:SF1">
    <property type="entry name" value="SLL0814 PROTEIN"/>
    <property type="match status" value="1"/>
</dbReference>
<keyword evidence="1" id="KW-0472">Membrane</keyword>
<keyword evidence="1" id="KW-1133">Transmembrane helix</keyword>
<feature type="transmembrane region" description="Helical" evidence="1">
    <location>
        <begin position="82"/>
        <end position="110"/>
    </location>
</feature>
<comment type="caution">
    <text evidence="2">The sequence shown here is derived from an EMBL/GenBank/DDBJ whole genome shotgun (WGS) entry which is preliminary data.</text>
</comment>
<dbReference type="OrthoDB" id="9811293at2"/>
<feature type="transmembrane region" description="Helical" evidence="1">
    <location>
        <begin position="131"/>
        <end position="149"/>
    </location>
</feature>
<evidence type="ECO:0000313" key="3">
    <source>
        <dbReference type="Proteomes" id="UP000324298"/>
    </source>
</evidence>
<name>A0A5A9XFR9_9BACT</name>
<dbReference type="RefSeq" id="WP_149307785.1">
    <property type="nucleotide sequence ID" value="NZ_SRSD01000006.1"/>
</dbReference>
<evidence type="ECO:0000256" key="1">
    <source>
        <dbReference type="SAM" id="Phobius"/>
    </source>
</evidence>
<keyword evidence="3" id="KW-1185">Reference proteome</keyword>
<feature type="transmembrane region" description="Helical" evidence="1">
    <location>
        <begin position="242"/>
        <end position="263"/>
    </location>
</feature>
<dbReference type="EMBL" id="SRSD01000006">
    <property type="protein sequence ID" value="KAA0891423.1"/>
    <property type="molecule type" value="Genomic_DNA"/>
</dbReference>
<keyword evidence="1" id="KW-0812">Transmembrane</keyword>
<feature type="transmembrane region" description="Helical" evidence="1">
    <location>
        <begin position="181"/>
        <end position="198"/>
    </location>
</feature>